<organism evidence="2 3">
    <name type="scientific">Campylobacter helveticus</name>
    <dbReference type="NCBI Taxonomy" id="28898"/>
    <lineage>
        <taxon>Bacteria</taxon>
        <taxon>Pseudomonadati</taxon>
        <taxon>Campylobacterota</taxon>
        <taxon>Epsilonproteobacteria</taxon>
        <taxon>Campylobacterales</taxon>
        <taxon>Campylobacteraceae</taxon>
        <taxon>Campylobacter</taxon>
    </lineage>
</organism>
<dbReference type="EMBL" id="VDBS01000013">
    <property type="protein sequence ID" value="TNB58764.1"/>
    <property type="molecule type" value="Genomic_DNA"/>
</dbReference>
<reference evidence="2 3" key="1">
    <citation type="submission" date="2019-05" db="EMBL/GenBank/DDBJ databases">
        <title>Draft genomes of eight strains of Campylobacter helveticus isolated from cats and a dog in New Zealand.</title>
        <authorList>
            <person name="Bojanic K."/>
            <person name="Midwinter A.C."/>
            <person name="Biggs P.J."/>
            <person name="Acke E."/>
            <person name="Cornelius A.J."/>
            <person name="Marshall J.C."/>
        </authorList>
    </citation>
    <scope>NUCLEOTIDE SEQUENCE [LARGE SCALE GENOMIC DNA]</scope>
    <source>
        <strain evidence="2 3">ACP123b</strain>
    </source>
</reference>
<feature type="transmembrane region" description="Helical" evidence="1">
    <location>
        <begin position="32"/>
        <end position="52"/>
    </location>
</feature>
<dbReference type="GeneID" id="52036960"/>
<evidence type="ECO:0000256" key="1">
    <source>
        <dbReference type="SAM" id="Phobius"/>
    </source>
</evidence>
<proteinExistence type="predicted"/>
<keyword evidence="1" id="KW-0812">Transmembrane</keyword>
<dbReference type="RefSeq" id="WP_082199885.1">
    <property type="nucleotide sequence ID" value="NZ_CP020478.1"/>
</dbReference>
<evidence type="ECO:0000313" key="2">
    <source>
        <dbReference type="EMBL" id="TNB58764.1"/>
    </source>
</evidence>
<gene>
    <name evidence="2" type="ORF">FDW42_01175</name>
</gene>
<feature type="transmembrane region" description="Helical" evidence="1">
    <location>
        <begin position="6"/>
        <end position="25"/>
    </location>
</feature>
<comment type="caution">
    <text evidence="2">The sequence shown here is derived from an EMBL/GenBank/DDBJ whole genome shotgun (WGS) entry which is preliminary data.</text>
</comment>
<dbReference type="KEGG" id="chv:CHELV3228_1058"/>
<dbReference type="Proteomes" id="UP000306813">
    <property type="component" value="Unassembled WGS sequence"/>
</dbReference>
<keyword evidence="1" id="KW-0472">Membrane</keyword>
<evidence type="ECO:0000313" key="3">
    <source>
        <dbReference type="Proteomes" id="UP000306813"/>
    </source>
</evidence>
<keyword evidence="1" id="KW-1133">Transmembrane helix</keyword>
<sequence>MSLCNIGFYTCVYLCICLVCFVVSLRLNKQRGFLELIRFFLTVPLVWLELIIESLRKNKYLK</sequence>
<dbReference type="AlphaFoldDB" id="A0AAX2UKH5"/>
<protein>
    <submittedName>
        <fullName evidence="2">Uncharacterized protein</fullName>
    </submittedName>
</protein>
<accession>A0AAX2UKH5</accession>
<name>A0AAX2UKH5_9BACT</name>